<dbReference type="WBParaSite" id="nRc.2.0.1.t21494-RA">
    <property type="protein sequence ID" value="nRc.2.0.1.t21494-RA"/>
    <property type="gene ID" value="nRc.2.0.1.g21494"/>
</dbReference>
<accession>A0A915J6V1</accession>
<evidence type="ECO:0000313" key="2">
    <source>
        <dbReference type="Proteomes" id="UP000887565"/>
    </source>
</evidence>
<evidence type="ECO:0000313" key="3">
    <source>
        <dbReference type="WBParaSite" id="nRc.2.0.1.t21494-RA"/>
    </source>
</evidence>
<feature type="compositionally biased region" description="Basic and acidic residues" evidence="1">
    <location>
        <begin position="38"/>
        <end position="52"/>
    </location>
</feature>
<sequence length="69" mass="8051">MKPVADDTFFTEISCCLYQLFDSIVKKVINSLATKDDIKKPLRKEERNGEYPEEHEDMDEAEEEKESGH</sequence>
<keyword evidence="2" id="KW-1185">Reference proteome</keyword>
<protein>
    <submittedName>
        <fullName evidence="3">Uncharacterized protein</fullName>
    </submittedName>
</protein>
<evidence type="ECO:0000256" key="1">
    <source>
        <dbReference type="SAM" id="MobiDB-lite"/>
    </source>
</evidence>
<feature type="region of interest" description="Disordered" evidence="1">
    <location>
        <begin position="38"/>
        <end position="69"/>
    </location>
</feature>
<name>A0A915J6V1_ROMCU</name>
<reference evidence="3" key="1">
    <citation type="submission" date="2022-11" db="UniProtKB">
        <authorList>
            <consortium name="WormBaseParasite"/>
        </authorList>
    </citation>
    <scope>IDENTIFICATION</scope>
</reference>
<proteinExistence type="predicted"/>
<dbReference type="AlphaFoldDB" id="A0A915J6V1"/>
<dbReference type="Proteomes" id="UP000887565">
    <property type="component" value="Unplaced"/>
</dbReference>
<organism evidence="2 3">
    <name type="scientific">Romanomermis culicivorax</name>
    <name type="common">Nematode worm</name>
    <dbReference type="NCBI Taxonomy" id="13658"/>
    <lineage>
        <taxon>Eukaryota</taxon>
        <taxon>Metazoa</taxon>
        <taxon>Ecdysozoa</taxon>
        <taxon>Nematoda</taxon>
        <taxon>Enoplea</taxon>
        <taxon>Dorylaimia</taxon>
        <taxon>Mermithida</taxon>
        <taxon>Mermithoidea</taxon>
        <taxon>Mermithidae</taxon>
        <taxon>Romanomermis</taxon>
    </lineage>
</organism>
<feature type="compositionally biased region" description="Acidic residues" evidence="1">
    <location>
        <begin position="53"/>
        <end position="69"/>
    </location>
</feature>